<evidence type="ECO:0000256" key="1">
    <source>
        <dbReference type="ARBA" id="ARBA00001936"/>
    </source>
</evidence>
<feature type="non-terminal residue" evidence="5">
    <location>
        <position position="1"/>
    </location>
</feature>
<keyword evidence="2" id="KW-0479">Metal-binding</keyword>
<proteinExistence type="predicted"/>
<dbReference type="InterPro" id="IPR051134">
    <property type="entry name" value="PPP_phosphatase"/>
</dbReference>
<evidence type="ECO:0000313" key="6">
    <source>
        <dbReference type="Proteomes" id="UP001558652"/>
    </source>
</evidence>
<reference evidence="5 6" key="1">
    <citation type="submission" date="2024-07" db="EMBL/GenBank/DDBJ databases">
        <title>Chromosome-level genome assembly of the water stick insect Ranatra chinensis (Heteroptera: Nepidae).</title>
        <authorList>
            <person name="Liu X."/>
        </authorList>
    </citation>
    <scope>NUCLEOTIDE SEQUENCE [LARGE SCALE GENOMIC DNA]</scope>
    <source>
        <strain evidence="5">Cailab_2021Rc</strain>
        <tissue evidence="5">Muscle</tissue>
    </source>
</reference>
<dbReference type="InterPro" id="IPR004843">
    <property type="entry name" value="Calcineurin-like_PHP"/>
</dbReference>
<keyword evidence="6" id="KW-1185">Reference proteome</keyword>
<comment type="cofactor">
    <cofactor evidence="1">
        <name>Mn(2+)</name>
        <dbReference type="ChEBI" id="CHEBI:29035"/>
    </cofactor>
</comment>
<comment type="caution">
    <text evidence="5">The sequence shown here is derived from an EMBL/GenBank/DDBJ whole genome shotgun (WGS) entry which is preliminary data.</text>
</comment>
<name>A0ABD0YD40_9HEMI</name>
<dbReference type="SMART" id="SM00156">
    <property type="entry name" value="PP2Ac"/>
    <property type="match status" value="1"/>
</dbReference>
<dbReference type="PANTHER" id="PTHR45668">
    <property type="entry name" value="SERINE/THREONINE-PROTEIN PHOSPHATASE 5-RELATED"/>
    <property type="match status" value="1"/>
</dbReference>
<dbReference type="Pfam" id="PF00149">
    <property type="entry name" value="Metallophos"/>
    <property type="match status" value="1"/>
</dbReference>
<dbReference type="AlphaFoldDB" id="A0ABD0YD40"/>
<feature type="domain" description="Serine/threonine specific protein phosphatases" evidence="4">
    <location>
        <begin position="2"/>
        <end position="178"/>
    </location>
</feature>
<dbReference type="PANTHER" id="PTHR45668:SF3">
    <property type="entry name" value="SERINE_THREONINE-PROTEIN PHOSPHATASE RDGC"/>
    <property type="match status" value="1"/>
</dbReference>
<organism evidence="5 6">
    <name type="scientific">Ranatra chinensis</name>
    <dbReference type="NCBI Taxonomy" id="642074"/>
    <lineage>
        <taxon>Eukaryota</taxon>
        <taxon>Metazoa</taxon>
        <taxon>Ecdysozoa</taxon>
        <taxon>Arthropoda</taxon>
        <taxon>Hexapoda</taxon>
        <taxon>Insecta</taxon>
        <taxon>Pterygota</taxon>
        <taxon>Neoptera</taxon>
        <taxon>Paraneoptera</taxon>
        <taxon>Hemiptera</taxon>
        <taxon>Heteroptera</taxon>
        <taxon>Panheteroptera</taxon>
        <taxon>Nepomorpha</taxon>
        <taxon>Nepidae</taxon>
        <taxon>Ranatrinae</taxon>
        <taxon>Ranatra</taxon>
    </lineage>
</organism>
<evidence type="ECO:0000313" key="5">
    <source>
        <dbReference type="EMBL" id="KAL1116173.1"/>
    </source>
</evidence>
<gene>
    <name evidence="5" type="ORF">AAG570_005668</name>
</gene>
<accession>A0ABD0YD40</accession>
<evidence type="ECO:0000256" key="2">
    <source>
        <dbReference type="ARBA" id="ARBA00022723"/>
    </source>
</evidence>
<dbReference type="InterPro" id="IPR006186">
    <property type="entry name" value="Ser/Thr-sp_prot-phosphatase"/>
</dbReference>
<evidence type="ECO:0000259" key="4">
    <source>
        <dbReference type="SMART" id="SM00156"/>
    </source>
</evidence>
<dbReference type="SUPFAM" id="SSF56300">
    <property type="entry name" value="Metallo-dependent phosphatases"/>
    <property type="match status" value="1"/>
</dbReference>
<protein>
    <recommendedName>
        <fullName evidence="4">Serine/threonine specific protein phosphatases domain-containing protein</fullName>
    </recommendedName>
</protein>
<dbReference type="Gene3D" id="3.60.21.10">
    <property type="match status" value="1"/>
</dbReference>
<dbReference type="GO" id="GO:0046872">
    <property type="term" value="F:metal ion binding"/>
    <property type="evidence" value="ECO:0007669"/>
    <property type="project" value="UniProtKB-KW"/>
</dbReference>
<dbReference type="InterPro" id="IPR029052">
    <property type="entry name" value="Metallo-depent_PP-like"/>
</dbReference>
<evidence type="ECO:0000256" key="3">
    <source>
        <dbReference type="ARBA" id="ARBA00023211"/>
    </source>
</evidence>
<dbReference type="Proteomes" id="UP001558652">
    <property type="component" value="Unassembled WGS sequence"/>
</dbReference>
<dbReference type="EMBL" id="JBFDAA010000018">
    <property type="protein sequence ID" value="KAL1116173.1"/>
    <property type="molecule type" value="Genomic_DNA"/>
</dbReference>
<sequence>HNAERLLKLIEIVYRWLPLGTVINNKVLVVHGGISDSTDVNWIKRIERQKYASLLRPPVTEGIASGTELIDKQEWKQVFDILWSDPQSSEGCIPNSLRGAGTYFGPDVTKQFLERHNYMYLVRSHECKPDGYEMTHGNKVITIFSASNYYETGSNKGAYMKFVGTELRFHFVQFTSATKLGPTQLSFRQRVGLIESSAIRELLSKVNFYRSKLIQEFAAQDPEGTGQITVAQWCNSMEKVTGLNIPWRMLRMKLVTVDFSGMAQYMTTFQENLNKREVSMAQYIPLFFAIPILVIVYGFKNTLGEVAGTPMVCKLEDGETGGPFGENHEATYVLAFLAGYGQFFDQRIGVEFLVSSCGEGGGGASIIRLRILDWSD</sequence>
<dbReference type="PRINTS" id="PR00114">
    <property type="entry name" value="STPHPHTASE"/>
</dbReference>
<keyword evidence="3" id="KW-0464">Manganese</keyword>